<dbReference type="PANTHER" id="PTHR42943">
    <property type="entry name" value="GLUTATHIONE S-TRANSFERASE KAPPA"/>
    <property type="match status" value="1"/>
</dbReference>
<name>A0A6F9DEP9_9ASCI</name>
<evidence type="ECO:0000256" key="5">
    <source>
        <dbReference type="PIRSR" id="PIRSR006386-1"/>
    </source>
</evidence>
<dbReference type="SUPFAM" id="SSF52833">
    <property type="entry name" value="Thioredoxin-like"/>
    <property type="match status" value="1"/>
</dbReference>
<dbReference type="GO" id="GO:0004364">
    <property type="term" value="F:glutathione transferase activity"/>
    <property type="evidence" value="ECO:0007669"/>
    <property type="project" value="UniProtKB-UniRule"/>
</dbReference>
<dbReference type="GO" id="GO:0006749">
    <property type="term" value="P:glutathione metabolic process"/>
    <property type="evidence" value="ECO:0007669"/>
    <property type="project" value="TreeGrafter"/>
</dbReference>
<dbReference type="PANTHER" id="PTHR42943:SF2">
    <property type="entry name" value="GLUTATHIONE S-TRANSFERASE KAPPA 1"/>
    <property type="match status" value="1"/>
</dbReference>
<dbReference type="InterPro" id="IPR001853">
    <property type="entry name" value="DSBA-like_thioredoxin_dom"/>
</dbReference>
<dbReference type="InterPro" id="IPR051924">
    <property type="entry name" value="GST_Kappa/NadH"/>
</dbReference>
<dbReference type="Gene3D" id="3.40.30.10">
    <property type="entry name" value="Glutaredoxin"/>
    <property type="match status" value="1"/>
</dbReference>
<sequence>MSQVGKKVAVELFYDVLSPYTYICFEILTHYNTKWDNMDLKLKPVSLRGIMGLTGNRPPGLVEAKSKYMTKDLIHVAKYYGIPFRFPMDVPNVMFTKGSLEAQRLLTVVQNKHPGHLESLSRALFHRIWVRDEDITTDDSLTAACQAVGLQDLETKEMLKLIKTNEVKDELKAHTQAACNAGAFGAPTYVVHLKDGPITLFGVDRFFLLCHYLNQEWPGNETVTNNSKM</sequence>
<evidence type="ECO:0000259" key="6">
    <source>
        <dbReference type="Pfam" id="PF01323"/>
    </source>
</evidence>
<evidence type="ECO:0000256" key="3">
    <source>
        <dbReference type="ARBA" id="ARBA00047960"/>
    </source>
</evidence>
<comment type="catalytic activity">
    <reaction evidence="3 4">
        <text>RX + glutathione = an S-substituted glutathione + a halide anion + H(+)</text>
        <dbReference type="Rhea" id="RHEA:16437"/>
        <dbReference type="ChEBI" id="CHEBI:15378"/>
        <dbReference type="ChEBI" id="CHEBI:16042"/>
        <dbReference type="ChEBI" id="CHEBI:17792"/>
        <dbReference type="ChEBI" id="CHEBI:57925"/>
        <dbReference type="ChEBI" id="CHEBI:90779"/>
        <dbReference type="EC" id="2.5.1.18"/>
    </reaction>
</comment>
<evidence type="ECO:0000256" key="2">
    <source>
        <dbReference type="ARBA" id="ARBA00022679"/>
    </source>
</evidence>
<dbReference type="InterPro" id="IPR014440">
    <property type="entry name" value="HCCAis_GSTk"/>
</dbReference>
<comment type="similarity">
    <text evidence="1 4">Belongs to the GST superfamily. Kappa family.</text>
</comment>
<proteinExistence type="evidence at transcript level"/>
<dbReference type="EC" id="2.5.1.18" evidence="4"/>
<dbReference type="PIRSF" id="PIRSF006386">
    <property type="entry name" value="HCCAis_GSTk"/>
    <property type="match status" value="1"/>
</dbReference>
<feature type="domain" description="DSBA-like thioredoxin" evidence="6">
    <location>
        <begin position="10"/>
        <end position="213"/>
    </location>
</feature>
<dbReference type="AlphaFoldDB" id="A0A6F9DEP9"/>
<dbReference type="GO" id="GO:0005739">
    <property type="term" value="C:mitochondrion"/>
    <property type="evidence" value="ECO:0007669"/>
    <property type="project" value="TreeGrafter"/>
</dbReference>
<gene>
    <name evidence="7" type="primary">Gstk1-004</name>
</gene>
<reference evidence="7" key="1">
    <citation type="submission" date="2020-04" db="EMBL/GenBank/DDBJ databases">
        <authorList>
            <person name="Neveu A P."/>
        </authorList>
    </citation>
    <scope>NUCLEOTIDE SEQUENCE</scope>
    <source>
        <tissue evidence="7">Whole embryo</tissue>
    </source>
</reference>
<feature type="active site" description="Nucleophile" evidence="5">
    <location>
        <position position="18"/>
    </location>
</feature>
<dbReference type="GO" id="GO:0004602">
    <property type="term" value="F:glutathione peroxidase activity"/>
    <property type="evidence" value="ECO:0007669"/>
    <property type="project" value="TreeGrafter"/>
</dbReference>
<organism evidence="7">
    <name type="scientific">Phallusia mammillata</name>
    <dbReference type="NCBI Taxonomy" id="59560"/>
    <lineage>
        <taxon>Eukaryota</taxon>
        <taxon>Metazoa</taxon>
        <taxon>Chordata</taxon>
        <taxon>Tunicata</taxon>
        <taxon>Ascidiacea</taxon>
        <taxon>Phlebobranchia</taxon>
        <taxon>Ascidiidae</taxon>
        <taxon>Phallusia</taxon>
    </lineage>
</organism>
<dbReference type="Pfam" id="PF01323">
    <property type="entry name" value="DSBA"/>
    <property type="match status" value="1"/>
</dbReference>
<accession>A0A6F9DEP9</accession>
<dbReference type="InterPro" id="IPR036249">
    <property type="entry name" value="Thioredoxin-like_sf"/>
</dbReference>
<evidence type="ECO:0000313" key="7">
    <source>
        <dbReference type="EMBL" id="CAB3251117.1"/>
    </source>
</evidence>
<keyword evidence="2 4" id="KW-0808">Transferase</keyword>
<evidence type="ECO:0000256" key="4">
    <source>
        <dbReference type="PIRNR" id="PIRNR006386"/>
    </source>
</evidence>
<protein>
    <recommendedName>
        <fullName evidence="4">Glutathione S-transferase kappa</fullName>
        <ecNumber evidence="4">2.5.1.18</ecNumber>
    </recommendedName>
</protein>
<evidence type="ECO:0000256" key="1">
    <source>
        <dbReference type="ARBA" id="ARBA00006494"/>
    </source>
</evidence>
<dbReference type="FunFam" id="3.40.30.10:FF:000096">
    <property type="entry name" value="Glutathione S-transferase kappa"/>
    <property type="match status" value="1"/>
</dbReference>
<dbReference type="EMBL" id="LR785614">
    <property type="protein sequence ID" value="CAB3251117.1"/>
    <property type="molecule type" value="mRNA"/>
</dbReference>
<dbReference type="GO" id="GO:0005777">
    <property type="term" value="C:peroxisome"/>
    <property type="evidence" value="ECO:0007669"/>
    <property type="project" value="TreeGrafter"/>
</dbReference>